<feature type="transmembrane region" description="Helical" evidence="1">
    <location>
        <begin position="296"/>
        <end position="315"/>
    </location>
</feature>
<accession>A0A9E2L216</accession>
<comment type="caution">
    <text evidence="2">The sequence shown here is derived from an EMBL/GenBank/DDBJ whole genome shotgun (WGS) entry which is preliminary data.</text>
</comment>
<sequence length="613" mass="69509">EKHPLAGFENDYYPYSIVVNIDKRYSEEIKPISRFVVGMSQSAALLSMDKIANLLETMEHTDGDVIFTLALWANENPPVEGNAYLHPKGSQLFLDSIADPENCGVVILQDVPNFTSTDIVVIPGTNGNMAPLWILQQLPITTDYRSILTHKLNITDTNPVLESFLNAQAPALVIEYNSNNVNHQEKVFAAVETMITNFPIETNEYNDSKNYIALGLKENIWVTEHTLIMIYLLIIFVVIALISGVSFLGKKGLEKQAEFKRIWYLIPITIFISFVSLLLGDFLVSKIFEIQSENTLPIIAAKTLCSFVFVSIIYIIQVQLRIPITQFAYGFLLTLSGILNIIIFSSIDLVLLVVFLAEYLIIYFTRLARRLWALTLSMFLMLIPFIPYLLSIWDYSSFDKLLFIVYDSQLFNLLYACILIPFQIMWLRILVRITILGIRKNIPTLKMWTISVGLLVAMLIVIIGIFIAGYYLLIGKTPADTVGNTPIPQYKYQSIGEQENLAIDITVHETTYLELRNVDIQISSDLPILRYEVSVKTENILPVYDSVMDYTISHEDGKNIARFIIPDYPAHTTNFSYIADKNCQQEIEIVAYVALGEQLCAVAKKDIILSPQQ</sequence>
<organism evidence="2 3">
    <name type="scientific">Candidatus Treponema excrementipullorum</name>
    <dbReference type="NCBI Taxonomy" id="2838768"/>
    <lineage>
        <taxon>Bacteria</taxon>
        <taxon>Pseudomonadati</taxon>
        <taxon>Spirochaetota</taxon>
        <taxon>Spirochaetia</taxon>
        <taxon>Spirochaetales</taxon>
        <taxon>Treponemataceae</taxon>
        <taxon>Treponema</taxon>
    </lineage>
</organism>
<feature type="transmembrane region" description="Helical" evidence="1">
    <location>
        <begin position="228"/>
        <end position="249"/>
    </location>
</feature>
<dbReference type="AlphaFoldDB" id="A0A9E2L216"/>
<evidence type="ECO:0000256" key="1">
    <source>
        <dbReference type="SAM" id="Phobius"/>
    </source>
</evidence>
<keyword evidence="1" id="KW-1133">Transmembrane helix</keyword>
<dbReference type="Proteomes" id="UP000823914">
    <property type="component" value="Unassembled WGS sequence"/>
</dbReference>
<evidence type="ECO:0000313" key="2">
    <source>
        <dbReference type="EMBL" id="MBU3849402.1"/>
    </source>
</evidence>
<proteinExistence type="predicted"/>
<reference evidence="2" key="2">
    <citation type="submission" date="2021-04" db="EMBL/GenBank/DDBJ databases">
        <authorList>
            <person name="Gilroy R."/>
        </authorList>
    </citation>
    <scope>NUCLEOTIDE SEQUENCE</scope>
    <source>
        <strain evidence="2">Gambia15-2214</strain>
    </source>
</reference>
<feature type="transmembrane region" description="Helical" evidence="1">
    <location>
        <begin position="349"/>
        <end position="365"/>
    </location>
</feature>
<feature type="non-terminal residue" evidence="2">
    <location>
        <position position="1"/>
    </location>
</feature>
<keyword evidence="1" id="KW-0472">Membrane</keyword>
<name>A0A9E2L216_9SPIR</name>
<feature type="transmembrane region" description="Helical" evidence="1">
    <location>
        <begin position="261"/>
        <end position="284"/>
    </location>
</feature>
<reference evidence="2" key="1">
    <citation type="journal article" date="2021" name="PeerJ">
        <title>Extensive microbial diversity within the chicken gut microbiome revealed by metagenomics and culture.</title>
        <authorList>
            <person name="Gilroy R."/>
            <person name="Ravi A."/>
            <person name="Getino M."/>
            <person name="Pursley I."/>
            <person name="Horton D.L."/>
            <person name="Alikhan N.F."/>
            <person name="Baker D."/>
            <person name="Gharbi K."/>
            <person name="Hall N."/>
            <person name="Watson M."/>
            <person name="Adriaenssens E.M."/>
            <person name="Foster-Nyarko E."/>
            <person name="Jarju S."/>
            <person name="Secka A."/>
            <person name="Antonio M."/>
            <person name="Oren A."/>
            <person name="Chaudhuri R.R."/>
            <person name="La Ragione R."/>
            <person name="Hildebrand F."/>
            <person name="Pallen M.J."/>
        </authorList>
    </citation>
    <scope>NUCLEOTIDE SEQUENCE</scope>
    <source>
        <strain evidence="2">Gambia15-2214</strain>
    </source>
</reference>
<protein>
    <submittedName>
        <fullName evidence="2">Uncharacterized protein</fullName>
    </submittedName>
</protein>
<feature type="transmembrane region" description="Helical" evidence="1">
    <location>
        <begin position="372"/>
        <end position="393"/>
    </location>
</feature>
<dbReference type="EMBL" id="JAHLFV010000057">
    <property type="protein sequence ID" value="MBU3849402.1"/>
    <property type="molecule type" value="Genomic_DNA"/>
</dbReference>
<keyword evidence="1" id="KW-0812">Transmembrane</keyword>
<gene>
    <name evidence="2" type="ORF">IAA16_02420</name>
</gene>
<feature type="transmembrane region" description="Helical" evidence="1">
    <location>
        <begin position="452"/>
        <end position="473"/>
    </location>
</feature>
<evidence type="ECO:0000313" key="3">
    <source>
        <dbReference type="Proteomes" id="UP000823914"/>
    </source>
</evidence>
<feature type="transmembrane region" description="Helical" evidence="1">
    <location>
        <begin position="413"/>
        <end position="431"/>
    </location>
</feature>
<feature type="transmembrane region" description="Helical" evidence="1">
    <location>
        <begin position="327"/>
        <end position="343"/>
    </location>
</feature>